<keyword evidence="3" id="KW-1185">Reference proteome</keyword>
<dbReference type="Gene3D" id="2.60.120.620">
    <property type="entry name" value="q2cbj1_9rhob like domain"/>
    <property type="match status" value="1"/>
</dbReference>
<sequence length="1159" mass="125464">MSEKPQLNEVLDIAVSRYTNADAGRTTRLTLAKGDFDVALQENKNNFRAAFSFNKAYADAPNPALKLSDLGIVGLPLSTRDAEAIKSRRIQAPFGMGERTVVDKTVRDTWEMDAKLVSFANPKWNQYLSGVVGEVCETLGVNIAASKPRAELYKLLLYETGSHFLPHVDTEKADGMFATIVVVLPSYFTGGAAHLSFGDLSTVYDCSPRSQLETSVLAWYTDVTHEIKPITSGYRLALSYNLIHTTQSLRPALATHDSVTEKLTRVLLAWRDDKGARTPEKLLYLLDHKYSEANLKAGALKGVDAQKVALLDVLARKHGFRMGLANAHCRLSGYAEDCGGGYYRRDRRGWYDRFDDDDDDVEFAEVESREMTIEHFVDLDGDLISKQLEFNEEEETIPADLADNVESGPHDGQDYEGYMGNGAGSLERWYRRTVLVIWPARNNYKVLYEGDSGFKHAVEDLYEEHEPEAENELIEFVLANRASGPCDAAEAVCLCALARNDVAQWQRAVAACAEGAGGVEGGVRVVDDEIWARALEKWGWESVRPSFELMLKHDRGNATRLQFLETLAGEPWKPIDTDEDTVKAVHAELQPWAAAQAHEVLKTLKIPTVAECPALLKAAHEGGGLSCLKDVMLPQFLPTASEDVLRELAAQLFAAEFFPESTEKTTTISTLLSAGIAKATFFKPPPPQPAHYRSWNLPSQPQALAGDHAELAKRYVQTCIVLGCPELVGSVLDKVGDTSALEAKYAQECARAVMLPVVAACVERLRGAPESVPKERLEKLKETAVRLCFEWFVANTRAVTRPDVAALIGAVVVDGDAATFVQNVVPKLEQMKFNETSIRAVIDELHAQRARFTFPDGYTGRTLDGVLSGFVDTFVALSKPQSPAAITATLDWLRTLGAPVFWQRALKHYVDPPGANAQSAKTLLVPLAPALRQWGTTHGVLDQLGPAFQGLVKTWLRLVLGPAPPANATLANQLAGLTRWGCTCGHCTGAKTFLTKGTGRSKMLHRIGAPSRKHVEGYLAVHARGLATYTTIRSSPQGLEVSATASSGLAAATGATVPAQPVQAALPSSAPSAGPVDLAAPSQLPADIAAPIGSPALLQQVQRPPGTVVALARVQDGGTPDAVAASTPAVGAGAGIGGEPPAKKRKMMPVHQDEIIDLT</sequence>
<evidence type="ECO:0000313" key="2">
    <source>
        <dbReference type="EMBL" id="EKM60029.1"/>
    </source>
</evidence>
<dbReference type="RefSeq" id="XP_007392577.1">
    <property type="nucleotide sequence ID" value="XM_007392515.1"/>
</dbReference>
<dbReference type="PANTHER" id="PTHR33099:SF7">
    <property type="entry name" value="MYND-TYPE DOMAIN-CONTAINING PROTEIN"/>
    <property type="match status" value="1"/>
</dbReference>
<gene>
    <name evidence="2" type="ORF">PHACADRAFT_138445</name>
</gene>
<dbReference type="GeneID" id="18908421"/>
<evidence type="ECO:0008006" key="4">
    <source>
        <dbReference type="Google" id="ProtNLM"/>
    </source>
</evidence>
<name>K5WLG7_PHACS</name>
<dbReference type="Proteomes" id="UP000008370">
    <property type="component" value="Unassembled WGS sequence"/>
</dbReference>
<dbReference type="EMBL" id="JH930469">
    <property type="protein sequence ID" value="EKM60029.1"/>
    <property type="molecule type" value="Genomic_DNA"/>
</dbReference>
<proteinExistence type="predicted"/>
<dbReference type="HOGENOM" id="CLU_007520_1_2_1"/>
<dbReference type="AlphaFoldDB" id="K5WLG7"/>
<feature type="region of interest" description="Disordered" evidence="1">
    <location>
        <begin position="1130"/>
        <end position="1159"/>
    </location>
</feature>
<dbReference type="InParanoid" id="K5WLG7"/>
<evidence type="ECO:0000313" key="3">
    <source>
        <dbReference type="Proteomes" id="UP000008370"/>
    </source>
</evidence>
<reference evidence="2 3" key="1">
    <citation type="journal article" date="2012" name="BMC Genomics">
        <title>Comparative genomics of the white-rot fungi, Phanerochaete carnosa and P. chrysosporium, to elucidate the genetic basis of the distinct wood types they colonize.</title>
        <authorList>
            <person name="Suzuki H."/>
            <person name="MacDonald J."/>
            <person name="Syed K."/>
            <person name="Salamov A."/>
            <person name="Hori C."/>
            <person name="Aerts A."/>
            <person name="Henrissat B."/>
            <person name="Wiebenga A."/>
            <person name="vanKuyk P.A."/>
            <person name="Barry K."/>
            <person name="Lindquist E."/>
            <person name="LaButti K."/>
            <person name="Lapidus A."/>
            <person name="Lucas S."/>
            <person name="Coutinho P."/>
            <person name="Gong Y."/>
            <person name="Samejima M."/>
            <person name="Mahadevan R."/>
            <person name="Abou-Zaid M."/>
            <person name="de Vries R.P."/>
            <person name="Igarashi K."/>
            <person name="Yadav J.S."/>
            <person name="Grigoriev I.V."/>
            <person name="Master E.R."/>
        </authorList>
    </citation>
    <scope>NUCLEOTIDE SEQUENCE [LARGE SCALE GENOMIC DNA]</scope>
    <source>
        <strain evidence="2 3">HHB-10118-sp</strain>
    </source>
</reference>
<dbReference type="OrthoDB" id="3269573at2759"/>
<organism evidence="2 3">
    <name type="scientific">Phanerochaete carnosa (strain HHB-10118-sp)</name>
    <name type="common">White-rot fungus</name>
    <name type="synonym">Peniophora carnosa</name>
    <dbReference type="NCBI Taxonomy" id="650164"/>
    <lineage>
        <taxon>Eukaryota</taxon>
        <taxon>Fungi</taxon>
        <taxon>Dikarya</taxon>
        <taxon>Basidiomycota</taxon>
        <taxon>Agaricomycotina</taxon>
        <taxon>Agaricomycetes</taxon>
        <taxon>Polyporales</taxon>
        <taxon>Phanerochaetaceae</taxon>
        <taxon>Phanerochaete</taxon>
    </lineage>
</organism>
<evidence type="ECO:0000256" key="1">
    <source>
        <dbReference type="SAM" id="MobiDB-lite"/>
    </source>
</evidence>
<protein>
    <recommendedName>
        <fullName evidence="4">Prolyl 4-hydroxylase alpha subunit Fe(2+) 2OG dioxygenase domain-containing protein</fullName>
    </recommendedName>
</protein>
<accession>K5WLG7</accession>
<dbReference type="PANTHER" id="PTHR33099">
    <property type="entry name" value="FE2OG DIOXYGENASE DOMAIN-CONTAINING PROTEIN"/>
    <property type="match status" value="1"/>
</dbReference>
<dbReference type="KEGG" id="pco:PHACADRAFT_138445"/>